<dbReference type="Gene3D" id="3.40.50.1820">
    <property type="entry name" value="alpha/beta hydrolase"/>
    <property type="match status" value="1"/>
</dbReference>
<dbReference type="GO" id="GO:0016787">
    <property type="term" value="F:hydrolase activity"/>
    <property type="evidence" value="ECO:0007669"/>
    <property type="project" value="UniProtKB-KW"/>
</dbReference>
<dbReference type="InterPro" id="IPR000073">
    <property type="entry name" value="AB_hydrolase_1"/>
</dbReference>
<dbReference type="GO" id="GO:0016020">
    <property type="term" value="C:membrane"/>
    <property type="evidence" value="ECO:0007669"/>
    <property type="project" value="TreeGrafter"/>
</dbReference>
<dbReference type="Pfam" id="PF00561">
    <property type="entry name" value="Abhydrolase_1"/>
    <property type="match status" value="1"/>
</dbReference>
<evidence type="ECO:0000313" key="3">
    <source>
        <dbReference type="EMBL" id="BBH86919.1"/>
    </source>
</evidence>
<name>A0A455SIY3_9CHLR</name>
<dbReference type="InterPro" id="IPR050266">
    <property type="entry name" value="AB_hydrolase_sf"/>
</dbReference>
<evidence type="ECO:0000256" key="1">
    <source>
        <dbReference type="ARBA" id="ARBA00022801"/>
    </source>
</evidence>
<reference evidence="3" key="1">
    <citation type="submission" date="2018-12" db="EMBL/GenBank/DDBJ databases">
        <title>Novel natural products biosynthetic potential of the class Ktedonobacteria.</title>
        <authorList>
            <person name="Zheng Y."/>
            <person name="Saitou A."/>
            <person name="Wang C.M."/>
            <person name="Toyoda A."/>
            <person name="Minakuchi Y."/>
            <person name="Sekiguchi Y."/>
            <person name="Ueda K."/>
            <person name="Takano H."/>
            <person name="Sakai Y."/>
            <person name="Yokota A."/>
            <person name="Yabe S."/>
        </authorList>
    </citation>
    <scope>NUCLEOTIDE SEQUENCE</scope>
    <source>
        <strain evidence="3">COM3</strain>
    </source>
</reference>
<protein>
    <submittedName>
        <fullName evidence="3">AB hydrolase superfamily protein YclE</fullName>
    </submittedName>
</protein>
<feature type="domain" description="AB hydrolase-1" evidence="2">
    <location>
        <begin position="30"/>
        <end position="268"/>
    </location>
</feature>
<proteinExistence type="predicted"/>
<dbReference type="SUPFAM" id="SSF53474">
    <property type="entry name" value="alpha/beta-Hydrolases"/>
    <property type="match status" value="1"/>
</dbReference>
<gene>
    <name evidence="3" type="primary">yclE</name>
    <name evidence="3" type="ORF">KTC_16700</name>
</gene>
<dbReference type="PANTHER" id="PTHR43798:SF31">
    <property type="entry name" value="AB HYDROLASE SUPERFAMILY PROTEIN YCLE"/>
    <property type="match status" value="1"/>
</dbReference>
<dbReference type="PANTHER" id="PTHR43798">
    <property type="entry name" value="MONOACYLGLYCEROL LIPASE"/>
    <property type="match status" value="1"/>
</dbReference>
<dbReference type="InterPro" id="IPR029058">
    <property type="entry name" value="AB_hydrolase_fold"/>
</dbReference>
<evidence type="ECO:0000259" key="2">
    <source>
        <dbReference type="Pfam" id="PF00561"/>
    </source>
</evidence>
<organism evidence="3">
    <name type="scientific">Thermosporothrix sp. COM3</name>
    <dbReference type="NCBI Taxonomy" id="2490863"/>
    <lineage>
        <taxon>Bacteria</taxon>
        <taxon>Bacillati</taxon>
        <taxon>Chloroflexota</taxon>
        <taxon>Ktedonobacteria</taxon>
        <taxon>Ktedonobacterales</taxon>
        <taxon>Thermosporotrichaceae</taxon>
        <taxon>Thermosporothrix</taxon>
    </lineage>
</organism>
<dbReference type="EMBL" id="AP019376">
    <property type="protein sequence ID" value="BBH86919.1"/>
    <property type="molecule type" value="Genomic_DNA"/>
</dbReference>
<dbReference type="AlphaFoldDB" id="A0A455SIY3"/>
<accession>A0A455SIY3</accession>
<sequence>MERQGTLSVGGFTLTYRIEGEGTPLLVVGSALYYSRLFAPALRKKVQLVFIDHRGFGVAPASYGPEDYRFERVVDDIEEARQQLGLGDVVIVGHSGHAFLALEYARKYPEAARRVVLLNSAPTNSPARQEQSVAYFVETAEPERKERFERDFALFQRDVQRDPEHRFVHLLIRTRAQAFYDYHFDTAPLWEGVHPNMSIIDYLWGNVFASIDMKQHLLHFDRPVLLCLGRYDYLIGPVALWDGIEAANKHVRKVIFERSGHNPMYEEPDRFEQTLLDWLHSS</sequence>
<keyword evidence="1 3" id="KW-0378">Hydrolase</keyword>